<protein>
    <submittedName>
        <fullName evidence="1">Uncharacterized protein</fullName>
    </submittedName>
</protein>
<name>A0ABQ9XGC1_9EUKA</name>
<dbReference type="Proteomes" id="UP001281761">
    <property type="component" value="Unassembled WGS sequence"/>
</dbReference>
<proteinExistence type="predicted"/>
<accession>A0ABQ9XGC1</accession>
<reference evidence="1 2" key="1">
    <citation type="journal article" date="2022" name="bioRxiv">
        <title>Genomics of Preaxostyla Flagellates Illuminates Evolutionary Transitions and the Path Towards Mitochondrial Loss.</title>
        <authorList>
            <person name="Novak L.V.F."/>
            <person name="Treitli S.C."/>
            <person name="Pyrih J."/>
            <person name="Halakuc P."/>
            <person name="Pipaliya S.V."/>
            <person name="Vacek V."/>
            <person name="Brzon O."/>
            <person name="Soukal P."/>
            <person name="Eme L."/>
            <person name="Dacks J.B."/>
            <person name="Karnkowska A."/>
            <person name="Elias M."/>
            <person name="Hampl V."/>
        </authorList>
    </citation>
    <scope>NUCLEOTIDE SEQUENCE [LARGE SCALE GENOMIC DNA]</scope>
    <source>
        <strain evidence="1">NAU3</strain>
        <tissue evidence="1">Gut</tissue>
    </source>
</reference>
<gene>
    <name evidence="1" type="ORF">BLNAU_14390</name>
</gene>
<sequence>MIRGTAVPLTLFSVTLPRSLMDLRPPPSRPLGCSSRLPNLIVPNTTMLSLKHITQHCSGHPQLNLVKAEVIPPLVITLNRLPLYPSSTTTRSDLSSSAFPFSLDCSPFLNWNEEESESENEKAVLYRSLVATLKLQPALDEFLEAKAVKLLKSVDRKETVFADGFLQSFASISDDSLTDFVNSVVVLLLSAGQTVTNAGMKMLETLIIWCSDQVRLTLIKAGLIPRLINTLSPLSLSFANAVDIHTYLMIIITYSVWLTTPDGLRHLEISDDDEQQAVHETVFKQVLIPSEKYICHLCVNRFSIIDGDQSTHFLDLLPQLLQISPYYQSTMDFVLRMPVVFTIPGCLTFFEHDDSIWYFLSSMVHAQREWNRTKGEVPQMGMIMLRMLRMEGIDDAIDERLQHDQDEWRGRRIVALSIRWNTLQGMNLQKQE</sequence>
<organism evidence="1 2">
    <name type="scientific">Blattamonas nauphoetae</name>
    <dbReference type="NCBI Taxonomy" id="2049346"/>
    <lineage>
        <taxon>Eukaryota</taxon>
        <taxon>Metamonada</taxon>
        <taxon>Preaxostyla</taxon>
        <taxon>Oxymonadida</taxon>
        <taxon>Blattamonas</taxon>
    </lineage>
</organism>
<keyword evidence="2" id="KW-1185">Reference proteome</keyword>
<evidence type="ECO:0000313" key="1">
    <source>
        <dbReference type="EMBL" id="KAK2950719.1"/>
    </source>
</evidence>
<comment type="caution">
    <text evidence="1">The sequence shown here is derived from an EMBL/GenBank/DDBJ whole genome shotgun (WGS) entry which is preliminary data.</text>
</comment>
<dbReference type="EMBL" id="JARBJD010000131">
    <property type="protein sequence ID" value="KAK2950719.1"/>
    <property type="molecule type" value="Genomic_DNA"/>
</dbReference>
<evidence type="ECO:0000313" key="2">
    <source>
        <dbReference type="Proteomes" id="UP001281761"/>
    </source>
</evidence>